<feature type="region of interest" description="Disordered" evidence="1">
    <location>
        <begin position="1"/>
        <end position="30"/>
    </location>
</feature>
<dbReference type="EMBL" id="CP023701">
    <property type="protein sequence ID" value="QEU79739.1"/>
    <property type="molecule type" value="Genomic_DNA"/>
</dbReference>
<accession>A0A5P2UMW3</accession>
<dbReference type="GO" id="GO:0004833">
    <property type="term" value="F:L-tryptophan 2,3-dioxygenase activity"/>
    <property type="evidence" value="ECO:0007669"/>
    <property type="project" value="InterPro"/>
</dbReference>
<dbReference type="PANTHER" id="PTHR10138:SF0">
    <property type="entry name" value="TRYPTOPHAN 2,3-DIOXYGENASE"/>
    <property type="match status" value="1"/>
</dbReference>
<dbReference type="OrthoDB" id="9776847at2"/>
<evidence type="ECO:0000313" key="2">
    <source>
        <dbReference type="EMBL" id="QEU79739.1"/>
    </source>
</evidence>
<dbReference type="GO" id="GO:0019442">
    <property type="term" value="P:L-tryptophan catabolic process to acetyl-CoA"/>
    <property type="evidence" value="ECO:0007669"/>
    <property type="project" value="TreeGrafter"/>
</dbReference>
<keyword evidence="2" id="KW-0223">Dioxygenase</keyword>
<dbReference type="AlphaFoldDB" id="A0A5P2UMW3"/>
<dbReference type="InterPro" id="IPR037217">
    <property type="entry name" value="Trp/Indoleamine_2_3_dOase-like"/>
</dbReference>
<keyword evidence="3" id="KW-1185">Reference proteome</keyword>
<gene>
    <name evidence="2" type="ORF">CP968_16630</name>
</gene>
<protein>
    <submittedName>
        <fullName evidence="2">Tryptophan 2,3-dioxygenase</fullName>
    </submittedName>
</protein>
<dbReference type="KEGG" id="ssub:CP968_16630"/>
<dbReference type="PANTHER" id="PTHR10138">
    <property type="entry name" value="TRYPTOPHAN 2,3-DIOXYGENASE"/>
    <property type="match status" value="1"/>
</dbReference>
<reference evidence="2 3" key="1">
    <citation type="submission" date="2017-09" db="EMBL/GenBank/DDBJ databases">
        <authorList>
            <person name="Lee N."/>
            <person name="Cho B.-K."/>
        </authorList>
    </citation>
    <scope>NUCLEOTIDE SEQUENCE [LARGE SCALE GENOMIC DNA]</scope>
    <source>
        <strain evidence="2 3">ATCC 27467</strain>
    </source>
</reference>
<dbReference type="GO" id="GO:0046872">
    <property type="term" value="F:metal ion binding"/>
    <property type="evidence" value="ECO:0007669"/>
    <property type="project" value="InterPro"/>
</dbReference>
<dbReference type="GO" id="GO:0019441">
    <property type="term" value="P:L-tryptophan catabolic process to kynurenine"/>
    <property type="evidence" value="ECO:0007669"/>
    <property type="project" value="InterPro"/>
</dbReference>
<feature type="compositionally biased region" description="Gly residues" evidence="1">
    <location>
        <begin position="18"/>
        <end position="27"/>
    </location>
</feature>
<proteinExistence type="predicted"/>
<organism evidence="2 3">
    <name type="scientific">Streptomyces subrutilus</name>
    <dbReference type="NCBI Taxonomy" id="36818"/>
    <lineage>
        <taxon>Bacteria</taxon>
        <taxon>Bacillati</taxon>
        <taxon>Actinomycetota</taxon>
        <taxon>Actinomycetes</taxon>
        <taxon>Kitasatosporales</taxon>
        <taxon>Streptomycetaceae</taxon>
        <taxon>Streptomyces</taxon>
    </lineage>
</organism>
<sequence length="301" mass="32729">MGARHPPEHRPDGVRTGRAGGPRGGGRPLSERLMTMLPASALPTLEFPSGPSPFPFPVPAGATAPARKKVHVNATAEAPPYGRILRLEELLEAACVREDDVERVLFLATHQSCEIFFAVVLRHLQDVREALDAGDGFLAARRAAPLPVIFRTLVGQFDGLATLTPAAFEAIRTALGEASGFQSAQFREIEYLCGLRDTRFLNTAGFSAAERERLRTRLEERSVQEAYRDYTAGGPDREAADAARRALLDFDEAMALWRARHAVLAERFLGGTAGTAGSDGASYLWAAARRRVLPEVWAELA</sequence>
<dbReference type="Gene3D" id="1.20.58.480">
    <property type="match status" value="1"/>
</dbReference>
<feature type="compositionally biased region" description="Basic and acidic residues" evidence="1">
    <location>
        <begin position="1"/>
        <end position="15"/>
    </location>
</feature>
<dbReference type="Pfam" id="PF03301">
    <property type="entry name" value="Trp_dioxygenase"/>
    <property type="match status" value="1"/>
</dbReference>
<dbReference type="InterPro" id="IPR004981">
    <property type="entry name" value="Trp_2_3_dOase"/>
</dbReference>
<dbReference type="GO" id="GO:0020037">
    <property type="term" value="F:heme binding"/>
    <property type="evidence" value="ECO:0007669"/>
    <property type="project" value="InterPro"/>
</dbReference>
<evidence type="ECO:0000256" key="1">
    <source>
        <dbReference type="SAM" id="MobiDB-lite"/>
    </source>
</evidence>
<keyword evidence="2" id="KW-0560">Oxidoreductase</keyword>
<name>A0A5P2UMW3_9ACTN</name>
<dbReference type="Proteomes" id="UP000326831">
    <property type="component" value="Chromosome"/>
</dbReference>
<evidence type="ECO:0000313" key="3">
    <source>
        <dbReference type="Proteomes" id="UP000326831"/>
    </source>
</evidence>
<dbReference type="SUPFAM" id="SSF140959">
    <property type="entry name" value="Indolic compounds 2,3-dioxygenase-like"/>
    <property type="match status" value="1"/>
</dbReference>